<evidence type="ECO:0000313" key="2">
    <source>
        <dbReference type="EMBL" id="CRK96678.1"/>
    </source>
</evidence>
<evidence type="ECO:0000256" key="1">
    <source>
        <dbReference type="SAM" id="Phobius"/>
    </source>
</evidence>
<evidence type="ECO:0000313" key="3">
    <source>
        <dbReference type="Proteomes" id="UP000183832"/>
    </source>
</evidence>
<dbReference type="EMBL" id="CVRI01000044">
    <property type="protein sequence ID" value="CRK96678.1"/>
    <property type="molecule type" value="Genomic_DNA"/>
</dbReference>
<keyword evidence="1" id="KW-0472">Membrane</keyword>
<keyword evidence="1" id="KW-1133">Transmembrane helix</keyword>
<reference evidence="2 3" key="1">
    <citation type="submission" date="2015-04" db="EMBL/GenBank/DDBJ databases">
        <authorList>
            <person name="Syromyatnikov M.Y."/>
            <person name="Popov V.N."/>
        </authorList>
    </citation>
    <scope>NUCLEOTIDE SEQUENCE [LARGE SCALE GENOMIC DNA]</scope>
</reference>
<feature type="transmembrane region" description="Helical" evidence="1">
    <location>
        <begin position="41"/>
        <end position="61"/>
    </location>
</feature>
<protein>
    <submittedName>
        <fullName evidence="2">CLUMA_CG010214, isoform A</fullName>
    </submittedName>
</protein>
<organism evidence="2 3">
    <name type="scientific">Clunio marinus</name>
    <dbReference type="NCBI Taxonomy" id="568069"/>
    <lineage>
        <taxon>Eukaryota</taxon>
        <taxon>Metazoa</taxon>
        <taxon>Ecdysozoa</taxon>
        <taxon>Arthropoda</taxon>
        <taxon>Hexapoda</taxon>
        <taxon>Insecta</taxon>
        <taxon>Pterygota</taxon>
        <taxon>Neoptera</taxon>
        <taxon>Endopterygota</taxon>
        <taxon>Diptera</taxon>
        <taxon>Nematocera</taxon>
        <taxon>Chironomoidea</taxon>
        <taxon>Chironomidae</taxon>
        <taxon>Clunio</taxon>
    </lineage>
</organism>
<sequence length="104" mass="12093">MEQFNRSFGMHLTSAITGITLMMILFVFQSLYLFLENDLNWPMIMTLALGFIFLLINLWNIEIFDQSGYSLGFHRPKVQTTSLDVSWFKIGSMEIKAVETRFKG</sequence>
<keyword evidence="3" id="KW-1185">Reference proteome</keyword>
<keyword evidence="1" id="KW-0812">Transmembrane</keyword>
<gene>
    <name evidence="2" type="ORF">CLUMA_CG010214</name>
</gene>
<feature type="transmembrane region" description="Helical" evidence="1">
    <location>
        <begin position="12"/>
        <end position="35"/>
    </location>
</feature>
<name>A0A1J1ICH0_9DIPT</name>
<dbReference type="AlphaFoldDB" id="A0A1J1ICH0"/>
<dbReference type="Proteomes" id="UP000183832">
    <property type="component" value="Unassembled WGS sequence"/>
</dbReference>
<accession>A0A1J1ICH0</accession>
<proteinExistence type="predicted"/>